<comment type="cofactor">
    <cofactor evidence="1 13 14 15">
        <name>pyridoxal 5'-phosphate</name>
        <dbReference type="ChEBI" id="CHEBI:597326"/>
    </cofactor>
</comment>
<keyword evidence="5 13" id="KW-0663">Pyridoxal phosphate</keyword>
<dbReference type="Pfam" id="PF00278">
    <property type="entry name" value="Orn_DAP_Arg_deC"/>
    <property type="match status" value="1"/>
</dbReference>
<organism evidence="18 19">
    <name type="scientific">Vibrio brasiliensis LMG 20546</name>
    <dbReference type="NCBI Taxonomy" id="945543"/>
    <lineage>
        <taxon>Bacteria</taxon>
        <taxon>Pseudomonadati</taxon>
        <taxon>Pseudomonadota</taxon>
        <taxon>Gammaproteobacteria</taxon>
        <taxon>Vibrionales</taxon>
        <taxon>Vibrionaceae</taxon>
        <taxon>Vibrio</taxon>
        <taxon>Vibrio oreintalis group</taxon>
    </lineage>
</organism>
<name>E8M083_9VIBR</name>
<comment type="similarity">
    <text evidence="10 13">Belongs to the Orn/Lys/Arg decarboxylase class-II family. LysA subfamily.</text>
</comment>
<evidence type="ECO:0000259" key="16">
    <source>
        <dbReference type="Pfam" id="PF00278"/>
    </source>
</evidence>
<dbReference type="GO" id="GO:0009089">
    <property type="term" value="P:lysine biosynthetic process via diaminopimelate"/>
    <property type="evidence" value="ECO:0007669"/>
    <property type="project" value="UniProtKB-UniRule"/>
</dbReference>
<dbReference type="EC" id="4.1.1.20" evidence="11 13"/>
<feature type="binding site" evidence="13">
    <location>
        <position position="372"/>
    </location>
    <ligand>
        <name>substrate</name>
    </ligand>
</feature>
<feature type="binding site" evidence="13">
    <location>
        <position position="345"/>
    </location>
    <ligand>
        <name>substrate</name>
    </ligand>
</feature>
<sequence length="417" mass="45900">MDYFNYQDDGQLWAEDVALTELAQQFGTPLYVYSRATLERHWHAFDKSVGEHPHLVCYAVKANSNLGVLNALARLGSGFDIVSGGELERVIAAGGEPSKVVFSGVGKTEAEMKRALELGIKCFNVESEPELERLNKVAGELGKKAPISLRINPDVDANTHPYISTGLRDNKFGIAFERAPAVYKFAQSLEHLDVRGIDCHIGSQLTDIEPFIDATDRLLALIDDLKSQGVTIEHLDVGGGLGVVYRDELPPEPSDYAKALLGRLENHQDLELIFEPGRAIAANAGVLLTKVEFLKPTEHKNFAIIDAAMNDLMRPALYQAWQDIVPVCPREGEPVTYDLVGPICETGDFLGKDRALVIEENDLLAVRSAGAYGFVMSSNYNTRSRAAEVMVDGNQAHLVRQREELSSLWALENVLPE</sequence>
<evidence type="ECO:0000256" key="7">
    <source>
        <dbReference type="ARBA" id="ARBA00023239"/>
    </source>
</evidence>
<dbReference type="STRING" id="945543.VIBR0546_08687"/>
<comment type="caution">
    <text evidence="18">The sequence shown here is derived from an EMBL/GenBank/DDBJ whole genome shotgun (WGS) entry which is preliminary data.</text>
</comment>
<dbReference type="InterPro" id="IPR009006">
    <property type="entry name" value="Ala_racemase/Decarboxylase_C"/>
</dbReference>
<keyword evidence="6 13" id="KW-0457">Lysine biosynthesis</keyword>
<feature type="modified residue" description="N6-(pyridoxal phosphate)lysine" evidence="13 14">
    <location>
        <position position="61"/>
    </location>
</feature>
<evidence type="ECO:0000256" key="10">
    <source>
        <dbReference type="ARBA" id="ARBA00060983"/>
    </source>
</evidence>
<comment type="function">
    <text evidence="13">Specifically catalyzes the decarboxylation of meso-diaminopimelate (meso-DAP) to L-lysine.</text>
</comment>
<dbReference type="GO" id="GO:0008836">
    <property type="term" value="F:diaminopimelate decarboxylase activity"/>
    <property type="evidence" value="ECO:0007669"/>
    <property type="project" value="UniProtKB-UniRule"/>
</dbReference>
<evidence type="ECO:0000256" key="13">
    <source>
        <dbReference type="HAMAP-Rule" id="MF_02120"/>
    </source>
</evidence>
<dbReference type="PROSITE" id="PS00878">
    <property type="entry name" value="ODR_DC_2_1"/>
    <property type="match status" value="1"/>
</dbReference>
<dbReference type="AlphaFoldDB" id="E8M083"/>
<keyword evidence="3 13" id="KW-0028">Amino-acid biosynthesis</keyword>
<dbReference type="Proteomes" id="UP000004371">
    <property type="component" value="Unassembled WGS sequence"/>
</dbReference>
<dbReference type="Gene3D" id="2.40.37.10">
    <property type="entry name" value="Lyase, Ornithine Decarboxylase, Chain A, domain 1"/>
    <property type="match status" value="1"/>
</dbReference>
<evidence type="ECO:0000256" key="11">
    <source>
        <dbReference type="ARBA" id="ARBA00066427"/>
    </source>
</evidence>
<dbReference type="InterPro" id="IPR022644">
    <property type="entry name" value="De-COase2_N"/>
</dbReference>
<dbReference type="InterPro" id="IPR000183">
    <property type="entry name" value="Orn/DAP/Arg_de-COase"/>
</dbReference>
<dbReference type="InterPro" id="IPR022653">
    <property type="entry name" value="De-COase2_pyr-phos_BS"/>
</dbReference>
<accession>E8M083</accession>
<evidence type="ECO:0000256" key="4">
    <source>
        <dbReference type="ARBA" id="ARBA00022793"/>
    </source>
</evidence>
<gene>
    <name evidence="13" type="primary">lysA</name>
    <name evidence="18" type="ORF">VIBR0546_08687</name>
</gene>
<evidence type="ECO:0000256" key="2">
    <source>
        <dbReference type="ARBA" id="ARBA00011738"/>
    </source>
</evidence>
<protein>
    <recommendedName>
        <fullName evidence="12 13">Diaminopimelate decarboxylase</fullName>
        <shortName evidence="13">DAP decarboxylase</shortName>
        <shortName evidence="13">DAPDC</shortName>
        <ecNumber evidence="11 13">4.1.1.20</ecNumber>
    </recommendedName>
</protein>
<dbReference type="Gene3D" id="3.20.20.10">
    <property type="entry name" value="Alanine racemase"/>
    <property type="match status" value="1"/>
</dbReference>
<evidence type="ECO:0000313" key="18">
    <source>
        <dbReference type="EMBL" id="EGA63654.1"/>
    </source>
</evidence>
<evidence type="ECO:0000256" key="14">
    <source>
        <dbReference type="PIRSR" id="PIRSR600183-50"/>
    </source>
</evidence>
<dbReference type="FunFam" id="3.20.20.10:FF:000003">
    <property type="entry name" value="Diaminopimelate decarboxylase"/>
    <property type="match status" value="1"/>
</dbReference>
<dbReference type="NCBIfam" id="TIGR01048">
    <property type="entry name" value="lysA"/>
    <property type="match status" value="1"/>
</dbReference>
<dbReference type="RefSeq" id="WP_006881494.1">
    <property type="nucleotide sequence ID" value="NZ_AEVS01000112.1"/>
</dbReference>
<evidence type="ECO:0000256" key="5">
    <source>
        <dbReference type="ARBA" id="ARBA00022898"/>
    </source>
</evidence>
<comment type="pathway">
    <text evidence="9 13 15">Amino-acid biosynthesis; L-lysine biosynthesis via DAP pathway; L-lysine from DL-2,6-diaminopimelate: step 1/1.</text>
</comment>
<dbReference type="EMBL" id="AEVS01000112">
    <property type="protein sequence ID" value="EGA63654.1"/>
    <property type="molecule type" value="Genomic_DNA"/>
</dbReference>
<proteinExistence type="inferred from homology"/>
<reference evidence="18 19" key="1">
    <citation type="journal article" date="2012" name="Int. J. Syst. Evol. Microbiol.">
        <title>Vibrio caribbeanicus sp. nov., isolated from the marine sponge Scleritoderma cyanea.</title>
        <authorList>
            <person name="Hoffmann M."/>
            <person name="Monday S.R."/>
            <person name="Allard M.W."/>
            <person name="Strain E.A."/>
            <person name="Whittaker P."/>
            <person name="Naum M."/>
            <person name="McCarthy P.J."/>
            <person name="Lopez J.V."/>
            <person name="Fischer M."/>
            <person name="Brown E.W."/>
        </authorList>
    </citation>
    <scope>NUCLEOTIDE SEQUENCE [LARGE SCALE GENOMIC DNA]</scope>
    <source>
        <strain evidence="18 19">LMG 20546</strain>
    </source>
</reference>
<feature type="active site" description="Proton donor" evidence="14">
    <location>
        <position position="344"/>
    </location>
</feature>
<dbReference type="SUPFAM" id="SSF50621">
    <property type="entry name" value="Alanine racemase C-terminal domain-like"/>
    <property type="match status" value="1"/>
</dbReference>
<keyword evidence="7 13" id="KW-0456">Lyase</keyword>
<comment type="catalytic activity">
    <reaction evidence="8 13 15">
        <text>meso-2,6-diaminopimelate + H(+) = L-lysine + CO2</text>
        <dbReference type="Rhea" id="RHEA:15101"/>
        <dbReference type="ChEBI" id="CHEBI:15378"/>
        <dbReference type="ChEBI" id="CHEBI:16526"/>
        <dbReference type="ChEBI" id="CHEBI:32551"/>
        <dbReference type="ChEBI" id="CHEBI:57791"/>
        <dbReference type="EC" id="4.1.1.20"/>
    </reaction>
</comment>
<feature type="domain" description="Orn/DAP/Arg decarboxylase 2 N-terminal" evidence="17">
    <location>
        <begin position="36"/>
        <end position="282"/>
    </location>
</feature>
<comment type="subunit">
    <text evidence="2 13">Homodimer.</text>
</comment>
<feature type="binding site" evidence="13">
    <location>
        <position position="372"/>
    </location>
    <ligand>
        <name>pyridoxal 5'-phosphate</name>
        <dbReference type="ChEBI" id="CHEBI:597326"/>
    </ligand>
</feature>
<evidence type="ECO:0000256" key="1">
    <source>
        <dbReference type="ARBA" id="ARBA00001933"/>
    </source>
</evidence>
<dbReference type="FunFam" id="2.40.37.10:FF:000003">
    <property type="entry name" value="Diaminopimelate decarboxylase"/>
    <property type="match status" value="1"/>
</dbReference>
<feature type="binding site" evidence="13">
    <location>
        <position position="318"/>
    </location>
    <ligand>
        <name>substrate</name>
    </ligand>
</feature>
<dbReference type="InterPro" id="IPR022643">
    <property type="entry name" value="De-COase2_C"/>
</dbReference>
<dbReference type="Pfam" id="PF02784">
    <property type="entry name" value="Orn_Arg_deC_N"/>
    <property type="match status" value="1"/>
</dbReference>
<dbReference type="PRINTS" id="PR01181">
    <property type="entry name" value="DAPDCRBXLASE"/>
</dbReference>
<dbReference type="HAMAP" id="MF_02120">
    <property type="entry name" value="LysA"/>
    <property type="match status" value="1"/>
</dbReference>
<evidence type="ECO:0000256" key="12">
    <source>
        <dbReference type="ARBA" id="ARBA00074972"/>
    </source>
</evidence>
<dbReference type="UniPathway" id="UPA00034">
    <property type="reaction ID" value="UER00027"/>
</dbReference>
<feature type="binding site" evidence="13">
    <location>
        <position position="314"/>
    </location>
    <ligand>
        <name>substrate</name>
    </ligand>
</feature>
<dbReference type="InterPro" id="IPR029066">
    <property type="entry name" value="PLP-binding_barrel"/>
</dbReference>
<evidence type="ECO:0000256" key="15">
    <source>
        <dbReference type="RuleBase" id="RU003738"/>
    </source>
</evidence>
<dbReference type="CDD" id="cd06828">
    <property type="entry name" value="PLPDE_III_DapDC"/>
    <property type="match status" value="1"/>
</dbReference>
<evidence type="ECO:0000256" key="9">
    <source>
        <dbReference type="ARBA" id="ARBA00060643"/>
    </source>
</evidence>
<evidence type="ECO:0000256" key="8">
    <source>
        <dbReference type="ARBA" id="ARBA00050464"/>
    </source>
</evidence>
<keyword evidence="19" id="KW-1185">Reference proteome</keyword>
<evidence type="ECO:0000259" key="17">
    <source>
        <dbReference type="Pfam" id="PF02784"/>
    </source>
</evidence>
<dbReference type="eggNOG" id="COG0019">
    <property type="taxonomic scope" value="Bacteria"/>
</dbReference>
<feature type="domain" description="Orn/DAP/Arg decarboxylase 2 C-terminal" evidence="16">
    <location>
        <begin position="31"/>
        <end position="370"/>
    </location>
</feature>
<evidence type="ECO:0000256" key="6">
    <source>
        <dbReference type="ARBA" id="ARBA00023154"/>
    </source>
</evidence>
<dbReference type="PRINTS" id="PR01179">
    <property type="entry name" value="ODADCRBXLASE"/>
</dbReference>
<evidence type="ECO:0000313" key="19">
    <source>
        <dbReference type="Proteomes" id="UP000004371"/>
    </source>
</evidence>
<dbReference type="PANTHER" id="PTHR43727">
    <property type="entry name" value="DIAMINOPIMELATE DECARBOXYLASE"/>
    <property type="match status" value="1"/>
</dbReference>
<keyword evidence="4 13" id="KW-0210">Decarboxylase</keyword>
<dbReference type="OrthoDB" id="9802241at2"/>
<dbReference type="GO" id="GO:0030170">
    <property type="term" value="F:pyridoxal phosphate binding"/>
    <property type="evidence" value="ECO:0007669"/>
    <property type="project" value="UniProtKB-UniRule"/>
</dbReference>
<feature type="binding site" evidence="13">
    <location>
        <position position="278"/>
    </location>
    <ligand>
        <name>substrate</name>
    </ligand>
</feature>
<evidence type="ECO:0000256" key="3">
    <source>
        <dbReference type="ARBA" id="ARBA00022605"/>
    </source>
</evidence>
<dbReference type="SUPFAM" id="SSF51419">
    <property type="entry name" value="PLP-binding barrel"/>
    <property type="match status" value="1"/>
</dbReference>
<dbReference type="PANTHER" id="PTHR43727:SF2">
    <property type="entry name" value="GROUP IV DECARBOXYLASE"/>
    <property type="match status" value="1"/>
</dbReference>
<feature type="binding site" evidence="13">
    <location>
        <position position="240"/>
    </location>
    <ligand>
        <name>pyridoxal 5'-phosphate</name>
        <dbReference type="ChEBI" id="CHEBI:597326"/>
    </ligand>
</feature>
<feature type="binding site" evidence="13">
    <location>
        <begin position="275"/>
        <end position="278"/>
    </location>
    <ligand>
        <name>pyridoxal 5'-phosphate</name>
        <dbReference type="ChEBI" id="CHEBI:597326"/>
    </ligand>
</feature>
<dbReference type="InterPro" id="IPR002986">
    <property type="entry name" value="DAP_deCOOHase_LysA"/>
</dbReference>